<dbReference type="EMBL" id="VSRR010002559">
    <property type="protein sequence ID" value="MPC32084.1"/>
    <property type="molecule type" value="Genomic_DNA"/>
</dbReference>
<gene>
    <name evidence="2" type="ORF">E2C01_025388</name>
</gene>
<feature type="region of interest" description="Disordered" evidence="1">
    <location>
        <begin position="82"/>
        <end position="119"/>
    </location>
</feature>
<name>A0A5B7EHT1_PORTR</name>
<accession>A0A5B7EHT1</accession>
<reference evidence="2 3" key="1">
    <citation type="submission" date="2019-05" db="EMBL/GenBank/DDBJ databases">
        <title>Another draft genome of Portunus trituberculatus and its Hox gene families provides insights of decapod evolution.</title>
        <authorList>
            <person name="Jeong J.-H."/>
            <person name="Song I."/>
            <person name="Kim S."/>
            <person name="Choi T."/>
            <person name="Kim D."/>
            <person name="Ryu S."/>
            <person name="Kim W."/>
        </authorList>
    </citation>
    <scope>NUCLEOTIDE SEQUENCE [LARGE SCALE GENOMIC DNA]</scope>
    <source>
        <tissue evidence="2">Muscle</tissue>
    </source>
</reference>
<evidence type="ECO:0000313" key="3">
    <source>
        <dbReference type="Proteomes" id="UP000324222"/>
    </source>
</evidence>
<feature type="compositionally biased region" description="Basic and acidic residues" evidence="1">
    <location>
        <begin position="88"/>
        <end position="103"/>
    </location>
</feature>
<comment type="caution">
    <text evidence="2">The sequence shown here is derived from an EMBL/GenBank/DDBJ whole genome shotgun (WGS) entry which is preliminary data.</text>
</comment>
<feature type="compositionally biased region" description="Basic residues" evidence="1">
    <location>
        <begin position="108"/>
        <end position="119"/>
    </location>
</feature>
<dbReference type="Proteomes" id="UP000324222">
    <property type="component" value="Unassembled WGS sequence"/>
</dbReference>
<evidence type="ECO:0000256" key="1">
    <source>
        <dbReference type="SAM" id="MobiDB-lite"/>
    </source>
</evidence>
<proteinExistence type="predicted"/>
<keyword evidence="3" id="KW-1185">Reference proteome</keyword>
<evidence type="ECO:0000313" key="2">
    <source>
        <dbReference type="EMBL" id="MPC32084.1"/>
    </source>
</evidence>
<organism evidence="2 3">
    <name type="scientific">Portunus trituberculatus</name>
    <name type="common">Swimming crab</name>
    <name type="synonym">Neptunus trituberculatus</name>
    <dbReference type="NCBI Taxonomy" id="210409"/>
    <lineage>
        <taxon>Eukaryota</taxon>
        <taxon>Metazoa</taxon>
        <taxon>Ecdysozoa</taxon>
        <taxon>Arthropoda</taxon>
        <taxon>Crustacea</taxon>
        <taxon>Multicrustacea</taxon>
        <taxon>Malacostraca</taxon>
        <taxon>Eumalacostraca</taxon>
        <taxon>Eucarida</taxon>
        <taxon>Decapoda</taxon>
        <taxon>Pleocyemata</taxon>
        <taxon>Brachyura</taxon>
        <taxon>Eubrachyura</taxon>
        <taxon>Portunoidea</taxon>
        <taxon>Portunidae</taxon>
        <taxon>Portuninae</taxon>
        <taxon>Portunus</taxon>
    </lineage>
</organism>
<protein>
    <submittedName>
        <fullName evidence="2">Uncharacterized protein</fullName>
    </submittedName>
</protein>
<dbReference type="AlphaFoldDB" id="A0A5B7EHT1"/>
<sequence length="119" mass="13455">MEQRQCQQNSGGRVRSGGRCWYNAQYCVCVAQDPSLNTTAMTQRPQHLHWTPPFIFGNTRGPIQVKPAHHTRDPTAATTVQPAAHSLNHREAEPKCQAKEEQLGIKPIRQHSRHTTHNT</sequence>